<dbReference type="EMBL" id="VSSQ01024342">
    <property type="protein sequence ID" value="MPM71806.1"/>
    <property type="molecule type" value="Genomic_DNA"/>
</dbReference>
<accession>A0A645C1V8</accession>
<name>A0A645C1V8_9ZZZZ</name>
<gene>
    <name evidence="2" type="ORF">SDC9_118777</name>
</gene>
<feature type="region of interest" description="Disordered" evidence="1">
    <location>
        <begin position="135"/>
        <end position="156"/>
    </location>
</feature>
<dbReference type="AlphaFoldDB" id="A0A645C1V8"/>
<protein>
    <submittedName>
        <fullName evidence="2">Uncharacterized protein</fullName>
    </submittedName>
</protein>
<reference evidence="2" key="1">
    <citation type="submission" date="2019-08" db="EMBL/GenBank/DDBJ databases">
        <authorList>
            <person name="Kucharzyk K."/>
            <person name="Murdoch R.W."/>
            <person name="Higgins S."/>
            <person name="Loffler F."/>
        </authorList>
    </citation>
    <scope>NUCLEOTIDE SEQUENCE</scope>
</reference>
<proteinExistence type="predicted"/>
<evidence type="ECO:0000313" key="2">
    <source>
        <dbReference type="EMBL" id="MPM71806.1"/>
    </source>
</evidence>
<organism evidence="2">
    <name type="scientific">bioreactor metagenome</name>
    <dbReference type="NCBI Taxonomy" id="1076179"/>
    <lineage>
        <taxon>unclassified sequences</taxon>
        <taxon>metagenomes</taxon>
        <taxon>ecological metagenomes</taxon>
    </lineage>
</organism>
<comment type="caution">
    <text evidence="2">The sequence shown here is derived from an EMBL/GenBank/DDBJ whole genome shotgun (WGS) entry which is preliminary data.</text>
</comment>
<evidence type="ECO:0000256" key="1">
    <source>
        <dbReference type="SAM" id="MobiDB-lite"/>
    </source>
</evidence>
<sequence>MNLLCPVRLAKAASSAFRMRKTRRMRTRLRCRTQPRKRAPGCMRCNGSKRTISTSSISARTIARSSTRLPRAFPNRFEHSRLALYAPREPEVGDRGAFFACLPTRNRIKRSKRVNSYNFFTTQHRLVHKHSDKIQLSGEDGRAGQGGQPYETHFGG</sequence>